<keyword evidence="2" id="KW-1185">Reference proteome</keyword>
<name>A0A5Q4YY78_9BURK</name>
<evidence type="ECO:0000313" key="2">
    <source>
        <dbReference type="Proteomes" id="UP000325811"/>
    </source>
</evidence>
<dbReference type="AlphaFoldDB" id="A0A5Q4YY78"/>
<proteinExistence type="predicted"/>
<gene>
    <name evidence="1" type="ORF">PDMSB3_2240</name>
</gene>
<dbReference type="Proteomes" id="UP000325811">
    <property type="component" value="Chromosome II"/>
</dbReference>
<accession>A0A5Q4YY78</accession>
<protein>
    <submittedName>
        <fullName evidence="1">Uncharacterized protein</fullName>
    </submittedName>
</protein>
<dbReference type="EMBL" id="LR699554">
    <property type="protein sequence ID" value="VVD33524.1"/>
    <property type="molecule type" value="Genomic_DNA"/>
</dbReference>
<evidence type="ECO:0000313" key="1">
    <source>
        <dbReference type="EMBL" id="VVD33524.1"/>
    </source>
</evidence>
<organism evidence="1 2">
    <name type="scientific">Paraburkholderia dioscoreae</name>
    <dbReference type="NCBI Taxonomy" id="2604047"/>
    <lineage>
        <taxon>Bacteria</taxon>
        <taxon>Pseudomonadati</taxon>
        <taxon>Pseudomonadota</taxon>
        <taxon>Betaproteobacteria</taxon>
        <taxon>Burkholderiales</taxon>
        <taxon>Burkholderiaceae</taxon>
        <taxon>Paraburkholderia</taxon>
    </lineage>
</organism>
<reference evidence="1 2" key="1">
    <citation type="submission" date="2019-08" db="EMBL/GenBank/DDBJ databases">
        <authorList>
            <person name="Herpell B J."/>
        </authorList>
    </citation>
    <scope>NUCLEOTIDE SEQUENCE [LARGE SCALE GENOMIC DNA]</scope>
    <source>
        <strain evidence="2">Msb3</strain>
    </source>
</reference>
<dbReference type="KEGG" id="pdio:PDMSB3_2240.1"/>
<sequence>MRTGWPPNAGAAAALAPSRAALLRNWRLFIGVVSGELKGRRVPGRSSRSPLSGNWR</sequence>